<reference evidence="6 7" key="1">
    <citation type="journal article" date="2011" name="Nature">
        <title>A high-resolution map of human evolutionary constraint using 29 mammals.</title>
        <authorList>
            <person name="Lindblad-Toh K."/>
            <person name="Garber M."/>
            <person name="Zuk O."/>
            <person name="Lin M.F."/>
            <person name="Parker B.J."/>
            <person name="Washietl S."/>
            <person name="Kheradpour P."/>
            <person name="Ernst J."/>
            <person name="Jordan G."/>
            <person name="Mauceli E."/>
            <person name="Ward L.D."/>
            <person name="Lowe C.B."/>
            <person name="Holloway A.K."/>
            <person name="Clamp M."/>
            <person name="Gnerre S."/>
            <person name="Alfoldi J."/>
            <person name="Beal K."/>
            <person name="Chang J."/>
            <person name="Clawson H."/>
            <person name="Cuff J."/>
            <person name="Di Palma F."/>
            <person name="Fitzgerald S."/>
            <person name="Flicek P."/>
            <person name="Guttman M."/>
            <person name="Hubisz M.J."/>
            <person name="Jaffe D.B."/>
            <person name="Jungreis I."/>
            <person name="Kent W.J."/>
            <person name="Kostka D."/>
            <person name="Lara M."/>
            <person name="Martins A.L."/>
            <person name="Massingham T."/>
            <person name="Moltke I."/>
            <person name="Raney B.J."/>
            <person name="Rasmussen M.D."/>
            <person name="Robinson J."/>
            <person name="Stark A."/>
            <person name="Vilella A.J."/>
            <person name="Wen J."/>
            <person name="Xie X."/>
            <person name="Zody M.C."/>
            <person name="Baldwin J."/>
            <person name="Bloom T."/>
            <person name="Chin C.W."/>
            <person name="Heiman D."/>
            <person name="Nicol R."/>
            <person name="Nusbaum C."/>
            <person name="Young S."/>
            <person name="Wilkinson J."/>
            <person name="Worley K.C."/>
            <person name="Kovar C.L."/>
            <person name="Muzny D.M."/>
            <person name="Gibbs R.A."/>
            <person name="Cree A."/>
            <person name="Dihn H.H."/>
            <person name="Fowler G."/>
            <person name="Jhangiani S."/>
            <person name="Joshi V."/>
            <person name="Lee S."/>
            <person name="Lewis L.R."/>
            <person name="Nazareth L.V."/>
            <person name="Okwuonu G."/>
            <person name="Santibanez J."/>
            <person name="Warren W.C."/>
            <person name="Mardis E.R."/>
            <person name="Weinstock G.M."/>
            <person name="Wilson R.K."/>
            <person name="Delehaunty K."/>
            <person name="Dooling D."/>
            <person name="Fronik C."/>
            <person name="Fulton L."/>
            <person name="Fulton B."/>
            <person name="Graves T."/>
            <person name="Minx P."/>
            <person name="Sodergren E."/>
            <person name="Birney E."/>
            <person name="Margulies E.H."/>
            <person name="Herrero J."/>
            <person name="Green E.D."/>
            <person name="Haussler D."/>
            <person name="Siepel A."/>
            <person name="Goldman N."/>
            <person name="Pollard K.S."/>
            <person name="Pedersen J.S."/>
            <person name="Lander E.S."/>
            <person name="Kellis M."/>
        </authorList>
    </citation>
    <scope>NUCLEOTIDE SEQUENCE [LARGE SCALE GENOMIC DNA]</scope>
    <source>
        <strain evidence="6 7">Thorbecke inbred</strain>
    </source>
</reference>
<evidence type="ECO:0000259" key="4">
    <source>
        <dbReference type="Pfam" id="PF12001"/>
    </source>
</evidence>
<feature type="coiled-coil region" evidence="2">
    <location>
        <begin position="367"/>
        <end position="401"/>
    </location>
</feature>
<dbReference type="EMBL" id="AAGW02052123">
    <property type="status" value="NOT_ANNOTATED_CDS"/>
    <property type="molecule type" value="Genomic_DNA"/>
</dbReference>
<feature type="domain" description="DUF3496" evidence="4">
    <location>
        <begin position="460"/>
        <end position="566"/>
    </location>
</feature>
<reference evidence="6" key="2">
    <citation type="submission" date="2025-08" db="UniProtKB">
        <authorList>
            <consortium name="Ensembl"/>
        </authorList>
    </citation>
    <scope>IDENTIFICATION</scope>
    <source>
        <strain evidence="6">Thorbecke</strain>
    </source>
</reference>
<dbReference type="Ensembl" id="ENSOCUT00000062322.1">
    <property type="protein sequence ID" value="ENSOCUP00000047761.1"/>
    <property type="gene ID" value="ENSOCUG00000033525.1"/>
</dbReference>
<feature type="coiled-coil region" evidence="2">
    <location>
        <begin position="195"/>
        <end position="229"/>
    </location>
</feature>
<feature type="region of interest" description="Disordered" evidence="3">
    <location>
        <begin position="1"/>
        <end position="31"/>
    </location>
</feature>
<feature type="coiled-coil region" evidence="2">
    <location>
        <begin position="279"/>
        <end position="336"/>
    </location>
</feature>
<dbReference type="EMBL" id="AAGW02052125">
    <property type="status" value="NOT_ANNOTATED_CDS"/>
    <property type="molecule type" value="Genomic_DNA"/>
</dbReference>
<keyword evidence="7" id="KW-1185">Reference proteome</keyword>
<evidence type="ECO:0000256" key="2">
    <source>
        <dbReference type="SAM" id="Coils"/>
    </source>
</evidence>
<dbReference type="GeneTree" id="ENSGT00940000153661"/>
<evidence type="ECO:0000256" key="3">
    <source>
        <dbReference type="SAM" id="MobiDB-lite"/>
    </source>
</evidence>
<keyword evidence="1 2" id="KW-0175">Coiled coil</keyword>
<dbReference type="EMBL" id="AAGW02052121">
    <property type="status" value="NOT_ANNOTATED_CDS"/>
    <property type="molecule type" value="Genomic_DNA"/>
</dbReference>
<dbReference type="Pfam" id="PF12001">
    <property type="entry name" value="DUF3496"/>
    <property type="match status" value="1"/>
</dbReference>
<dbReference type="EMBL" id="AAGW02052126">
    <property type="status" value="NOT_ANNOTATED_CDS"/>
    <property type="molecule type" value="Genomic_DNA"/>
</dbReference>
<dbReference type="Proteomes" id="UP000001811">
    <property type="component" value="Chromosome 12"/>
</dbReference>
<dbReference type="InterPro" id="IPR040118">
    <property type="entry name" value="C144A/B/C"/>
</dbReference>
<dbReference type="EMBL" id="AAGW02052122">
    <property type="status" value="NOT_ANNOTATED_CDS"/>
    <property type="molecule type" value="Genomic_DNA"/>
</dbReference>
<protein>
    <submittedName>
        <fullName evidence="6">Uncharacterized protein</fullName>
    </submittedName>
</protein>
<name>A0A5F9DPR8_RABIT</name>
<feature type="coiled-coil region" evidence="2">
    <location>
        <begin position="460"/>
        <end position="529"/>
    </location>
</feature>
<dbReference type="STRING" id="9986.ENSOCUP00000047761"/>
<evidence type="ECO:0000313" key="7">
    <source>
        <dbReference type="Proteomes" id="UP000001811"/>
    </source>
</evidence>
<dbReference type="Pfam" id="PF14915">
    <property type="entry name" value="CCDC144C"/>
    <property type="match status" value="1"/>
</dbReference>
<dbReference type="InterPro" id="IPR039497">
    <property type="entry name" value="CC144C-like_CC_dom"/>
</dbReference>
<proteinExistence type="predicted"/>
<dbReference type="InParanoid" id="A0A5F9DPR8"/>
<dbReference type="InterPro" id="IPR021885">
    <property type="entry name" value="DUF3496"/>
</dbReference>
<reference evidence="6" key="3">
    <citation type="submission" date="2025-09" db="UniProtKB">
        <authorList>
            <consortium name="Ensembl"/>
        </authorList>
    </citation>
    <scope>IDENTIFICATION</scope>
    <source>
        <strain evidence="6">Thorbecke</strain>
    </source>
</reference>
<dbReference type="PANTHER" id="PTHR22245">
    <property type="entry name" value="COILED-COIL DOMAIN-CONTAINING PROTEIN 144A-RELATED"/>
    <property type="match status" value="1"/>
</dbReference>
<dbReference type="PANTHER" id="PTHR22245:SF3">
    <property type="entry name" value="COILED-COIL DOMAIN-CONTAINING PROTEIN 144A-RELATED"/>
    <property type="match status" value="1"/>
</dbReference>
<feature type="compositionally biased region" description="Basic and acidic residues" evidence="3">
    <location>
        <begin position="20"/>
        <end position="29"/>
    </location>
</feature>
<evidence type="ECO:0000259" key="5">
    <source>
        <dbReference type="Pfam" id="PF14915"/>
    </source>
</evidence>
<dbReference type="EMBL" id="AAGW02052124">
    <property type="status" value="NOT_ANNOTATED_CDS"/>
    <property type="molecule type" value="Genomic_DNA"/>
</dbReference>
<organism evidence="6 7">
    <name type="scientific">Oryctolagus cuniculus</name>
    <name type="common">Rabbit</name>
    <dbReference type="NCBI Taxonomy" id="9986"/>
    <lineage>
        <taxon>Eukaryota</taxon>
        <taxon>Metazoa</taxon>
        <taxon>Chordata</taxon>
        <taxon>Craniata</taxon>
        <taxon>Vertebrata</taxon>
        <taxon>Euteleostomi</taxon>
        <taxon>Mammalia</taxon>
        <taxon>Eutheria</taxon>
        <taxon>Euarchontoglires</taxon>
        <taxon>Glires</taxon>
        <taxon>Lagomorpha</taxon>
        <taxon>Leporidae</taxon>
        <taxon>Oryctolagus</taxon>
    </lineage>
</organism>
<evidence type="ECO:0000313" key="6">
    <source>
        <dbReference type="Ensembl" id="ENSOCUP00000047761.1"/>
    </source>
</evidence>
<sequence>MADGTRALPGNRFPHKGLGKPREAAREGEGAGGQQLVLLRKSGGNCGEQDRTGPVSHIKEVCENKDEKWTFEDSGITTVLEKANSLGSGLLQVNEDNSLNEVYQDETRPAKKTTQGIEQGQCQINSTDDEITQSWQIASEDYEWPHPKNTLLLIEKLQMDCKDSVSLLKIQDAVLSYERVIEFKKSHCRLLIGKIRYMENKVSRLQKQLSEITEEKTQLKRQTVEREQECCSLRFTLKKEKEKRRNADILSEKIGEELKRKEKQYSKEVEMKGQLELTLKTLEMKLRTVRSNLNQLQETQNRNIVQEAMKRLESENSQLKLTIKEQADKIKQIQQNLLNPSSIDDLRIKLDTASSKCQHMYTMNETLQQQLRSLKTIERKYKKLEEEKNQLKQTVINLKSHIEMNMAEHDQVALYKQEIEERARQYIVDRLKEVNLFLQAQSASQENINHSRDNNNSYIRTRMELKINDLESEISKLKAVKDSNNTELEKYKLFYLEELKDKKSLSTELNETKRRLAEITMELHTEKQLNRSLLSTPTMRPVLESPYCGNPKNSFVLNRDLVVKENLVIPILRPQPSNNTMDDYLTKIHLELDKCITRELEKQNGSDECASVFYQSSQIQPTQVEDLLLNASQEYVQFLNKKYMV</sequence>
<dbReference type="Bgee" id="ENSOCUG00000033525">
    <property type="expression patterns" value="Expressed in testis and 9 other cell types or tissues"/>
</dbReference>
<dbReference type="AlphaFoldDB" id="A0A5F9DPR8"/>
<feature type="domain" description="CCDC144C-like coiled-coil" evidence="5">
    <location>
        <begin position="235"/>
        <end position="387"/>
    </location>
</feature>
<accession>A0A5F9DPR8</accession>
<evidence type="ECO:0000256" key="1">
    <source>
        <dbReference type="ARBA" id="ARBA00023054"/>
    </source>
</evidence>